<dbReference type="PRINTS" id="PR00080">
    <property type="entry name" value="SDRFAMILY"/>
</dbReference>
<dbReference type="SMART" id="SM00822">
    <property type="entry name" value="PKS_KR"/>
    <property type="match status" value="1"/>
</dbReference>
<keyword evidence="2" id="KW-0560">Oxidoreductase</keyword>
<evidence type="ECO:0000313" key="4">
    <source>
        <dbReference type="EMBL" id="TSD58745.1"/>
    </source>
</evidence>
<keyword evidence="5" id="KW-1185">Reference proteome</keyword>
<feature type="domain" description="Ketoreductase" evidence="3">
    <location>
        <begin position="6"/>
        <end position="187"/>
    </location>
</feature>
<dbReference type="SUPFAM" id="SSF51735">
    <property type="entry name" value="NAD(P)-binding Rossmann-fold domains"/>
    <property type="match status" value="1"/>
</dbReference>
<protein>
    <submittedName>
        <fullName evidence="4">SDR family oxidoreductase</fullName>
    </submittedName>
</protein>
<evidence type="ECO:0000256" key="2">
    <source>
        <dbReference type="ARBA" id="ARBA00023002"/>
    </source>
</evidence>
<evidence type="ECO:0000313" key="5">
    <source>
        <dbReference type="Proteomes" id="UP000316988"/>
    </source>
</evidence>
<sequence>MSVEGSTVVVTGGGRGLGRAFARGLAAAGANVVLADIADTTEAVAEIQAEGGKVLPLHVDITDQASLEEMVKRTVERFGRLDVLINNAAYFRAARAGSFEDIDLEELDRCLEVNVRGTWLATRAVLPVMKQSGHGKVINVSSASIWKGASATGPHYLTSKSALIGFTRALARELGPHGITVNNLVPDAIPETGTSKEGSSGSLSRQIDQRCLKREQTAQDMVGTVLYLSGSGSDFVTGQSLHVNGGSFFN</sequence>
<dbReference type="InterPro" id="IPR057326">
    <property type="entry name" value="KR_dom"/>
</dbReference>
<dbReference type="InterPro" id="IPR002347">
    <property type="entry name" value="SDR_fam"/>
</dbReference>
<comment type="similarity">
    <text evidence="1">Belongs to the short-chain dehydrogenases/reductases (SDR) family.</text>
</comment>
<dbReference type="RefSeq" id="WP_143914149.1">
    <property type="nucleotide sequence ID" value="NZ_VLNT01000012.1"/>
</dbReference>
<dbReference type="GO" id="GO:0016616">
    <property type="term" value="F:oxidoreductase activity, acting on the CH-OH group of donors, NAD or NADP as acceptor"/>
    <property type="evidence" value="ECO:0007669"/>
    <property type="project" value="TreeGrafter"/>
</dbReference>
<dbReference type="AlphaFoldDB" id="A0A554RXE8"/>
<proteinExistence type="inferred from homology"/>
<dbReference type="FunFam" id="3.40.50.720:FF:000084">
    <property type="entry name" value="Short-chain dehydrogenase reductase"/>
    <property type="match status" value="1"/>
</dbReference>
<dbReference type="CDD" id="cd05233">
    <property type="entry name" value="SDR_c"/>
    <property type="match status" value="1"/>
</dbReference>
<dbReference type="InterPro" id="IPR036291">
    <property type="entry name" value="NAD(P)-bd_dom_sf"/>
</dbReference>
<evidence type="ECO:0000256" key="1">
    <source>
        <dbReference type="ARBA" id="ARBA00006484"/>
    </source>
</evidence>
<reference evidence="4 5" key="1">
    <citation type="submission" date="2019-07" db="EMBL/GenBank/DDBJ databases">
        <authorList>
            <person name="Zhao L.H."/>
        </authorList>
    </citation>
    <scope>NUCLEOTIDE SEQUENCE [LARGE SCALE GENOMIC DNA]</scope>
    <source>
        <strain evidence="4 5">Co35</strain>
    </source>
</reference>
<dbReference type="Pfam" id="PF13561">
    <property type="entry name" value="adh_short_C2"/>
    <property type="match status" value="1"/>
</dbReference>
<dbReference type="PANTHER" id="PTHR42760">
    <property type="entry name" value="SHORT-CHAIN DEHYDROGENASES/REDUCTASES FAMILY MEMBER"/>
    <property type="match status" value="1"/>
</dbReference>
<accession>A0A554RXE8</accession>
<name>A0A554RXE8_9ACTN</name>
<dbReference type="Proteomes" id="UP000316988">
    <property type="component" value="Unassembled WGS sequence"/>
</dbReference>
<dbReference type="OrthoDB" id="9775296at2"/>
<dbReference type="Gene3D" id="3.40.50.720">
    <property type="entry name" value="NAD(P)-binding Rossmann-like Domain"/>
    <property type="match status" value="1"/>
</dbReference>
<dbReference type="EMBL" id="VLNT01000012">
    <property type="protein sequence ID" value="TSD58745.1"/>
    <property type="molecule type" value="Genomic_DNA"/>
</dbReference>
<organism evidence="4 5">
    <name type="scientific">Aeromicrobium piscarium</name>
    <dbReference type="NCBI Taxonomy" id="2590901"/>
    <lineage>
        <taxon>Bacteria</taxon>
        <taxon>Bacillati</taxon>
        <taxon>Actinomycetota</taxon>
        <taxon>Actinomycetes</taxon>
        <taxon>Propionibacteriales</taxon>
        <taxon>Nocardioidaceae</taxon>
        <taxon>Aeromicrobium</taxon>
    </lineage>
</organism>
<evidence type="ECO:0000259" key="3">
    <source>
        <dbReference type="SMART" id="SM00822"/>
    </source>
</evidence>
<gene>
    <name evidence="4" type="ORF">FNM00_13895</name>
</gene>
<dbReference type="PANTHER" id="PTHR42760:SF115">
    <property type="entry name" value="3-OXOACYL-[ACYL-CARRIER-PROTEIN] REDUCTASE FABG"/>
    <property type="match status" value="1"/>
</dbReference>
<dbReference type="PRINTS" id="PR00081">
    <property type="entry name" value="GDHRDH"/>
</dbReference>
<comment type="caution">
    <text evidence="4">The sequence shown here is derived from an EMBL/GenBank/DDBJ whole genome shotgun (WGS) entry which is preliminary data.</text>
</comment>